<organism evidence="2 3">
    <name type="scientific">Burkholderia pseudomallei (strain 1710b)</name>
    <dbReference type="NCBI Taxonomy" id="320372"/>
    <lineage>
        <taxon>Bacteria</taxon>
        <taxon>Pseudomonadati</taxon>
        <taxon>Pseudomonadota</taxon>
        <taxon>Betaproteobacteria</taxon>
        <taxon>Burkholderiales</taxon>
        <taxon>Burkholderiaceae</taxon>
        <taxon>Burkholderia</taxon>
        <taxon>pseudomallei group</taxon>
    </lineage>
</organism>
<protein>
    <submittedName>
        <fullName evidence="2">Uncharacterized protein</fullName>
    </submittedName>
</protein>
<evidence type="ECO:0000256" key="1">
    <source>
        <dbReference type="SAM" id="MobiDB-lite"/>
    </source>
</evidence>
<proteinExistence type="predicted"/>
<feature type="compositionally biased region" description="Basic and acidic residues" evidence="1">
    <location>
        <begin position="43"/>
        <end position="60"/>
    </location>
</feature>
<feature type="compositionally biased region" description="Basic and acidic residues" evidence="1">
    <location>
        <begin position="200"/>
        <end position="211"/>
    </location>
</feature>
<dbReference type="KEGG" id="bpm:BURPS1710b_3148"/>
<dbReference type="EMBL" id="CP000124">
    <property type="protein sequence ID" value="ABA48535.1"/>
    <property type="molecule type" value="Genomic_DNA"/>
</dbReference>
<evidence type="ECO:0000313" key="3">
    <source>
        <dbReference type="Proteomes" id="UP000002700"/>
    </source>
</evidence>
<evidence type="ECO:0000313" key="2">
    <source>
        <dbReference type="EMBL" id="ABA48535.1"/>
    </source>
</evidence>
<sequence>MHAVRDARRHAANEFLPVDREAGLEDRVHEQQHRIPRGHFAVPHHERDRELGEHEADEVRAAVAEEDEARREVPDEKAHDRAHHHDRAGHHDRVADLERDVRERREHHERDHRREAVEAVDDVDRVRERGDGEHRDRGRDRRIAEQEVEGRHADARDRDAHQRERERRGRHRADEPHRGRHLLRQVFDQPGGEGGQPARGEPEDAARDRRVSPRQQRRRDDEPDQDAGAAHARHRPRMEFLHAGKIVVDRESFVQVRIADDEQRDEKRDDEADGEAEHGRARKLDSGLYKTARVVLLPAPVVRAHPLEVALGLPSDRLGRRGGVRVALGDVARAARDEFVRHGAPRRLLERAHDFEHAVAAARAEVDGEARVAALERVERRDVAAREIDDVDVIAHAGAVGRRVVAAEHAQLLELAHRDLRDVRHQVVRNAGRVLADEAAFVRADRIEVAQRRDAPGRIGGFDIAQDLLGHQLRLAVRVGRRKRERLVDRRALGYAVYGRRRAEHDPLHGALAHHAQQRQQAVEVVAVVLDGLRDRFADRLQRREMDRGRDRMRVEDPRERALVAHVGFVKRRRLAGDLLDPRDRLALAVDEVVGDHDVVAVREQLDGGVRTDIARAAGDEDRALRAHC</sequence>
<feature type="region of interest" description="Disordered" evidence="1">
    <location>
        <begin position="27"/>
        <end position="238"/>
    </location>
</feature>
<dbReference type="Proteomes" id="UP000002700">
    <property type="component" value="Chromosome I"/>
</dbReference>
<dbReference type="EnsemblBacteria" id="ABA48535">
    <property type="protein sequence ID" value="ABA48535"/>
    <property type="gene ID" value="BURPS1710b_3148"/>
</dbReference>
<name>Q3JPI4_BURP1</name>
<dbReference type="AlphaFoldDB" id="Q3JPI4"/>
<feature type="compositionally biased region" description="Basic and acidic residues" evidence="1">
    <location>
        <begin position="68"/>
        <end position="79"/>
    </location>
</feature>
<reference evidence="2 3" key="1">
    <citation type="submission" date="2005-09" db="EMBL/GenBank/DDBJ databases">
        <authorList>
            <person name="Woods D.E."/>
            <person name="Nierman W.C."/>
        </authorList>
    </citation>
    <scope>NUCLEOTIDE SEQUENCE [LARGE SCALE GENOMIC DNA]</scope>
    <source>
        <strain evidence="2 3">1710b</strain>
    </source>
</reference>
<feature type="region of interest" description="Disordered" evidence="1">
    <location>
        <begin position="259"/>
        <end position="282"/>
    </location>
</feature>
<gene>
    <name evidence="2" type="ordered locus">BURPS1710b_3148</name>
</gene>
<dbReference type="HOGENOM" id="CLU_434562_0_0_4"/>
<accession>Q3JPI4</accession>
<feature type="compositionally biased region" description="Basic and acidic residues" evidence="1">
    <location>
        <begin position="89"/>
        <end position="177"/>
    </location>
</feature>